<dbReference type="OMA" id="FFYGKRN"/>
<dbReference type="EMBL" id="KC977457">
    <property type="protein sequence ID" value="AGO97054.1"/>
    <property type="molecule type" value="mRNA"/>
</dbReference>
<protein>
    <submittedName>
        <fullName evidence="5">NGFFYamide</fullName>
    </submittedName>
</protein>
<dbReference type="OrthoDB" id="10013074at2759"/>
<dbReference type="Pfam" id="PF00184">
    <property type="entry name" value="Hormone_5"/>
    <property type="match status" value="1"/>
</dbReference>
<reference evidence="5" key="2">
    <citation type="journal article" date="2016" name="Front. Neurosci.">
        <title>Localization of Neuropeptide Gene Expression in Larvae of an Echinoderm, the Starfish Asterias rubens.</title>
        <authorList>
            <person name="Mayorova T.D."/>
            <person name="Tian S."/>
            <person name="Cai W."/>
            <person name="Semmens D.C."/>
            <person name="Odekunle E.A."/>
            <person name="Zandawala M."/>
            <person name="Badi Y."/>
            <person name="Rowe M.L."/>
            <person name="Egertova M."/>
            <person name="Elphick M.R."/>
        </authorList>
    </citation>
    <scope>NUCLEOTIDE SEQUENCE</scope>
    <source>
        <tissue evidence="5">Nervous</tissue>
    </source>
</reference>
<evidence type="ECO:0000256" key="4">
    <source>
        <dbReference type="SAM" id="SignalP"/>
    </source>
</evidence>
<evidence type="ECO:0000256" key="3">
    <source>
        <dbReference type="SAM" id="MobiDB-lite"/>
    </source>
</evidence>
<dbReference type="PANTHER" id="PTHR11681">
    <property type="entry name" value="NEUROPHYSIN"/>
    <property type="match status" value="1"/>
</dbReference>
<dbReference type="AlphaFoldDB" id="S4WFC3"/>
<dbReference type="GO" id="GO:0005185">
    <property type="term" value="F:neurohypophyseal hormone activity"/>
    <property type="evidence" value="ECO:0007669"/>
    <property type="project" value="InterPro"/>
</dbReference>
<dbReference type="InterPro" id="IPR000981">
    <property type="entry name" value="Neurhyp_horm"/>
</dbReference>
<feature type="compositionally biased region" description="Polar residues" evidence="3">
    <location>
        <begin position="110"/>
        <end position="123"/>
    </location>
</feature>
<dbReference type="Gene3D" id="2.60.9.10">
    <property type="entry name" value="Neurohypophysial hormone domain"/>
    <property type="match status" value="1"/>
</dbReference>
<name>S4WFC3_ASTRU</name>
<feature type="chain" id="PRO_5004533725" evidence="4">
    <location>
        <begin position="24"/>
        <end position="239"/>
    </location>
</feature>
<dbReference type="RefSeq" id="XP_033632660.1">
    <property type="nucleotide sequence ID" value="XM_033776769.1"/>
</dbReference>
<evidence type="ECO:0000313" key="5">
    <source>
        <dbReference type="EMBL" id="AGO97054.1"/>
    </source>
</evidence>
<feature type="region of interest" description="Disordered" evidence="3">
    <location>
        <begin position="83"/>
        <end position="125"/>
    </location>
</feature>
<reference evidence="5" key="1">
    <citation type="journal article" date="2013" name="J. Exp. Biol.">
        <title>Discovery of a novel neurophysin-associated neuropeptide that triggers cardiac stomach contraction and retraction in starfish.</title>
        <authorList>
            <person name="Semmens D.C."/>
            <person name="Dane R.E."/>
            <person name="Pancholi M.R."/>
            <person name="Slade S.E."/>
            <person name="Scrivens J.H."/>
            <person name="Elphick M.R."/>
        </authorList>
    </citation>
    <scope>NUCLEOTIDE SEQUENCE</scope>
    <source>
        <tissue evidence="5">Nervous</tissue>
    </source>
</reference>
<sequence length="239" mass="25486" precursor="true">MTMGSRSLLVTIVITVVIPSIWAGAIAGAQTQKIRRESRESGKYWPNSVGISDQQLRQLLAHSLADSYSTSGASHIRGGDGDAGYIYDSRDQVDDTGTNEEEGERVIGSEVTSRDSNPGTSKRNGFFYGKRNGFFYGKRSASTPGNANEVTQCIPCGPQNNGQCVMFGTCCSYELGGCFFLTEEALPCVTSKSSSLCELSGLPCGDEGYGRCVADSVCCLPQEGSCHINAECGGKMTFQ</sequence>
<evidence type="ECO:0000256" key="2">
    <source>
        <dbReference type="ARBA" id="ARBA00023157"/>
    </source>
</evidence>
<dbReference type="SUPFAM" id="SSF49606">
    <property type="entry name" value="Neurophysin II"/>
    <property type="match status" value="1"/>
</dbReference>
<evidence type="ECO:0000256" key="1">
    <source>
        <dbReference type="ARBA" id="ARBA00007369"/>
    </source>
</evidence>
<keyword evidence="4" id="KW-0732">Signal</keyword>
<dbReference type="GeneID" id="117294390"/>
<dbReference type="SMART" id="SM00003">
    <property type="entry name" value="NH"/>
    <property type="match status" value="1"/>
</dbReference>
<comment type="similarity">
    <text evidence="1">Belongs to the vasopressin/oxytocin family.</text>
</comment>
<feature type="signal peptide" evidence="4">
    <location>
        <begin position="1"/>
        <end position="23"/>
    </location>
</feature>
<keyword evidence="2" id="KW-1015">Disulfide bond</keyword>
<organism evidence="5">
    <name type="scientific">Asterias rubens</name>
    <name type="common">Common European starfish</name>
    <name type="synonym">Asterias vulgaris</name>
    <dbReference type="NCBI Taxonomy" id="7604"/>
    <lineage>
        <taxon>Eukaryota</taxon>
        <taxon>Metazoa</taxon>
        <taxon>Echinodermata</taxon>
        <taxon>Eleutherozoa</taxon>
        <taxon>Asterozoa</taxon>
        <taxon>Asteroidea</taxon>
        <taxon>Forcipulatacea</taxon>
        <taxon>Forcipulatida</taxon>
        <taxon>Asteriidae</taxon>
        <taxon>Asterias</taxon>
    </lineage>
</organism>
<dbReference type="GO" id="GO:0005615">
    <property type="term" value="C:extracellular space"/>
    <property type="evidence" value="ECO:0007669"/>
    <property type="project" value="TreeGrafter"/>
</dbReference>
<dbReference type="GO" id="GO:0030141">
    <property type="term" value="C:secretory granule"/>
    <property type="evidence" value="ECO:0007669"/>
    <property type="project" value="TreeGrafter"/>
</dbReference>
<proteinExistence type="evidence at transcript level"/>
<accession>S4WFC3</accession>
<dbReference type="InterPro" id="IPR036387">
    <property type="entry name" value="Neurhyp_horm_dom_sf"/>
</dbReference>
<dbReference type="PANTHER" id="PTHR11681:SF5">
    <property type="entry name" value="ISOTOCIN"/>
    <property type="match status" value="1"/>
</dbReference>